<keyword evidence="9" id="KW-1185">Reference proteome</keyword>
<accession>A0A345YSN2</accession>
<organism evidence="8 10">
    <name type="scientific">Brachybacterium saurashtrense</name>
    <dbReference type="NCBI Taxonomy" id="556288"/>
    <lineage>
        <taxon>Bacteria</taxon>
        <taxon>Bacillati</taxon>
        <taxon>Actinomycetota</taxon>
        <taxon>Actinomycetes</taxon>
        <taxon>Micrococcales</taxon>
        <taxon>Dermabacteraceae</taxon>
        <taxon>Brachybacterium</taxon>
    </lineage>
</organism>
<evidence type="ECO:0000256" key="1">
    <source>
        <dbReference type="ARBA" id="ARBA00005228"/>
    </source>
</evidence>
<dbReference type="InterPro" id="IPR001375">
    <property type="entry name" value="Peptidase_S9_cat"/>
</dbReference>
<proteinExistence type="inferred from homology"/>
<dbReference type="Gene3D" id="3.40.50.1820">
    <property type="entry name" value="alpha/beta hydrolase"/>
    <property type="match status" value="1"/>
</dbReference>
<dbReference type="Proteomes" id="UP000254236">
    <property type="component" value="Chromosome"/>
</dbReference>
<evidence type="ECO:0000259" key="6">
    <source>
        <dbReference type="Pfam" id="PF02897"/>
    </source>
</evidence>
<dbReference type="Pfam" id="PF02897">
    <property type="entry name" value="Peptidase_S9_N"/>
    <property type="match status" value="1"/>
</dbReference>
<dbReference type="AlphaFoldDB" id="A0A345YSN2"/>
<evidence type="ECO:0000313" key="8">
    <source>
        <dbReference type="EMBL" id="RRR22649.1"/>
    </source>
</evidence>
<dbReference type="Gene3D" id="2.130.10.120">
    <property type="entry name" value="Prolyl oligopeptidase, N-terminal domain"/>
    <property type="match status" value="1"/>
</dbReference>
<dbReference type="SUPFAM" id="SSF53474">
    <property type="entry name" value="alpha/beta-Hydrolases"/>
    <property type="match status" value="1"/>
</dbReference>
<evidence type="ECO:0000256" key="3">
    <source>
        <dbReference type="ARBA" id="ARBA00022801"/>
    </source>
</evidence>
<gene>
    <name evidence="7" type="ORF">DWV08_15780</name>
    <name evidence="8" type="ORF">DXU92_10400</name>
</gene>
<evidence type="ECO:0000259" key="5">
    <source>
        <dbReference type="Pfam" id="PF00326"/>
    </source>
</evidence>
<feature type="domain" description="Peptidase S9A N-terminal" evidence="6">
    <location>
        <begin position="30"/>
        <end position="429"/>
    </location>
</feature>
<dbReference type="InterPro" id="IPR051543">
    <property type="entry name" value="Serine_Peptidase_S9A"/>
</dbReference>
<dbReference type="KEGG" id="bsau:DWV08_15780"/>
<dbReference type="PRINTS" id="PR00862">
    <property type="entry name" value="PROLIGOPTASE"/>
</dbReference>
<dbReference type="InterPro" id="IPR002470">
    <property type="entry name" value="Peptidase_S9A"/>
</dbReference>
<dbReference type="GO" id="GO:0004252">
    <property type="term" value="F:serine-type endopeptidase activity"/>
    <property type="evidence" value="ECO:0007669"/>
    <property type="project" value="InterPro"/>
</dbReference>
<name>A0A345YSN2_9MICO</name>
<comment type="similarity">
    <text evidence="1">Belongs to the peptidase S9A family.</text>
</comment>
<dbReference type="EMBL" id="QSWH01000004">
    <property type="protein sequence ID" value="RRR22649.1"/>
    <property type="molecule type" value="Genomic_DNA"/>
</dbReference>
<dbReference type="PANTHER" id="PTHR11757:SF19">
    <property type="entry name" value="PROLYL ENDOPEPTIDASE-LIKE"/>
    <property type="match status" value="1"/>
</dbReference>
<keyword evidence="4" id="KW-0720">Serine protease</keyword>
<keyword evidence="2" id="KW-0645">Protease</keyword>
<dbReference type="OrthoDB" id="9801421at2"/>
<protein>
    <submittedName>
        <fullName evidence="8">S9 family peptidase</fullName>
    </submittedName>
</protein>
<evidence type="ECO:0000256" key="2">
    <source>
        <dbReference type="ARBA" id="ARBA00022670"/>
    </source>
</evidence>
<sequence>MIQHITPLRQIARPSADKDLAAAPRPARRPVERTLFGDTAELPYRWMRDARSAEVRAHLVAENAYTDSRTSSLGPLRRALSVALPDAAAALPLSVPVLLDDWWYIDRSDPLDGSTVSRVRDGAGVRGDSGVPRVVPGRPLPGEEILVADCTGVLGVVPSPDHRLLARAEAARGGCRVVVTDAATGEVLDEALHGAGPELVFTADSRFLLHTRLDDLGRPHQVRLHRLGAPASEDVILLEEPDHWAEVTLSRSRDGAAALLSSAGPTRGETWLVDLADPAAPPRTLTGPITGAVPAIEHAGDRLLVLHEDEGTGRAVLGEAPLDSTDVLADLRPLLTAEDGEHLVAVEAFAGAVALELRSGARPAVRVVPRTVGGDLVLDAVQTVGRGGPLDAVTLEPTPDWHAAGIRCRLESLTTPPTLLEHEIATAECLVLGRTDVPGHHPERYVEQRLWATAPDGARIPLSLLARRDVPRDGTAPALLHVRGGFGQSLDPELRPELLGLADRGLVIAVAHVRGGGENGPDWHRQGRRRHRETAVGDLLACADHLVAEGWAAADRLGAAGEGPGALLLGAAANRAPERFRALLAGMPLTDPLETLLDPDVMLTLEEWEEWGDPAADAGTYRSLRACTPAENVHPAPYPAVYAWTALEGAEAPPACAAIWIAQLRHHTTADSAERPILLRVHESLPGAADPRAEGTAWVLDQLGAATLGG</sequence>
<dbReference type="Pfam" id="PF00326">
    <property type="entry name" value="Peptidase_S9"/>
    <property type="match status" value="1"/>
</dbReference>
<dbReference type="EMBL" id="CP031356">
    <property type="protein sequence ID" value="AXK46934.1"/>
    <property type="molecule type" value="Genomic_DNA"/>
</dbReference>
<feature type="domain" description="Peptidase S9 prolyl oligopeptidase catalytic" evidence="5">
    <location>
        <begin position="499"/>
        <end position="667"/>
    </location>
</feature>
<dbReference type="InterPro" id="IPR029058">
    <property type="entry name" value="AB_hydrolase_fold"/>
</dbReference>
<dbReference type="SUPFAM" id="SSF50993">
    <property type="entry name" value="Peptidase/esterase 'gauge' domain"/>
    <property type="match status" value="1"/>
</dbReference>
<evidence type="ECO:0000313" key="9">
    <source>
        <dbReference type="Proteomes" id="UP000254236"/>
    </source>
</evidence>
<dbReference type="Proteomes" id="UP000282185">
    <property type="component" value="Unassembled WGS sequence"/>
</dbReference>
<reference evidence="8 10" key="2">
    <citation type="submission" date="2018-08" db="EMBL/GenBank/DDBJ databases">
        <title>Brachybacterium saurashtrense DSM 23186.</title>
        <authorList>
            <person name="Li Y."/>
        </authorList>
    </citation>
    <scope>NUCLEOTIDE SEQUENCE [LARGE SCALE GENOMIC DNA]</scope>
    <source>
        <strain evidence="8 10">DSM 23186</strain>
    </source>
</reference>
<dbReference type="InterPro" id="IPR023302">
    <property type="entry name" value="Pept_S9A_N"/>
</dbReference>
<dbReference type="PANTHER" id="PTHR11757">
    <property type="entry name" value="PROTEASE FAMILY S9A OLIGOPEPTIDASE"/>
    <property type="match status" value="1"/>
</dbReference>
<evidence type="ECO:0000313" key="7">
    <source>
        <dbReference type="EMBL" id="AXK46934.1"/>
    </source>
</evidence>
<evidence type="ECO:0000256" key="4">
    <source>
        <dbReference type="ARBA" id="ARBA00022825"/>
    </source>
</evidence>
<evidence type="ECO:0000313" key="10">
    <source>
        <dbReference type="Proteomes" id="UP000282185"/>
    </source>
</evidence>
<dbReference type="GO" id="GO:0006508">
    <property type="term" value="P:proteolysis"/>
    <property type="evidence" value="ECO:0007669"/>
    <property type="project" value="UniProtKB-KW"/>
</dbReference>
<reference evidence="7 9" key="1">
    <citation type="submission" date="2018-07" db="EMBL/GenBank/DDBJ databases">
        <title>Brachybacterium saurashtrense DSM 23186 genome sequence.</title>
        <authorList>
            <person name="Guo L."/>
        </authorList>
    </citation>
    <scope>NUCLEOTIDE SEQUENCE [LARGE SCALE GENOMIC DNA]</scope>
    <source>
        <strain evidence="7 9">DSM 23186</strain>
    </source>
</reference>
<dbReference type="RefSeq" id="WP_115414681.1">
    <property type="nucleotide sequence ID" value="NZ_CP031356.1"/>
</dbReference>
<keyword evidence="3" id="KW-0378">Hydrolase</keyword>